<dbReference type="EMBL" id="CAJVPV010030732">
    <property type="protein sequence ID" value="CAG8741401.1"/>
    <property type="molecule type" value="Genomic_DNA"/>
</dbReference>
<evidence type="ECO:0000313" key="2">
    <source>
        <dbReference type="Proteomes" id="UP000789342"/>
    </source>
</evidence>
<gene>
    <name evidence="1" type="ORF">AMORRO_LOCUS14739</name>
</gene>
<accession>A0A9N9ILI1</accession>
<proteinExistence type="predicted"/>
<name>A0A9N9ILI1_9GLOM</name>
<organism evidence="1 2">
    <name type="scientific">Acaulospora morrowiae</name>
    <dbReference type="NCBI Taxonomy" id="94023"/>
    <lineage>
        <taxon>Eukaryota</taxon>
        <taxon>Fungi</taxon>
        <taxon>Fungi incertae sedis</taxon>
        <taxon>Mucoromycota</taxon>
        <taxon>Glomeromycotina</taxon>
        <taxon>Glomeromycetes</taxon>
        <taxon>Diversisporales</taxon>
        <taxon>Acaulosporaceae</taxon>
        <taxon>Acaulospora</taxon>
    </lineage>
</organism>
<reference evidence="1" key="1">
    <citation type="submission" date="2021-06" db="EMBL/GenBank/DDBJ databases">
        <authorList>
            <person name="Kallberg Y."/>
            <person name="Tangrot J."/>
            <person name="Rosling A."/>
        </authorList>
    </citation>
    <scope>NUCLEOTIDE SEQUENCE</scope>
    <source>
        <strain evidence="1">CL551</strain>
    </source>
</reference>
<evidence type="ECO:0000313" key="1">
    <source>
        <dbReference type="EMBL" id="CAG8741401.1"/>
    </source>
</evidence>
<dbReference type="Proteomes" id="UP000789342">
    <property type="component" value="Unassembled WGS sequence"/>
</dbReference>
<protein>
    <submittedName>
        <fullName evidence="1">14715_t:CDS:1</fullName>
    </submittedName>
</protein>
<comment type="caution">
    <text evidence="1">The sequence shown here is derived from an EMBL/GenBank/DDBJ whole genome shotgun (WGS) entry which is preliminary data.</text>
</comment>
<sequence>NIVSSLKAFGTVDIEKSKNSKKLLDFLAKHFINKLPSFLELEI</sequence>
<dbReference type="AlphaFoldDB" id="A0A9N9ILI1"/>
<keyword evidence="2" id="KW-1185">Reference proteome</keyword>
<feature type="non-terminal residue" evidence="1">
    <location>
        <position position="1"/>
    </location>
</feature>